<feature type="transmembrane region" description="Helical" evidence="18">
    <location>
        <begin position="1222"/>
        <end position="1243"/>
    </location>
</feature>
<keyword evidence="4" id="KW-0597">Phosphoprotein</keyword>
<dbReference type="InterPro" id="IPR032630">
    <property type="entry name" value="P_typ_ATPase_c"/>
</dbReference>
<dbReference type="Pfam" id="PF00122">
    <property type="entry name" value="E1-E2_ATPase"/>
    <property type="match status" value="1"/>
</dbReference>
<dbReference type="EMBL" id="JAEPRD010000089">
    <property type="protein sequence ID" value="KAG2199992.1"/>
    <property type="molecule type" value="Genomic_DNA"/>
</dbReference>
<feature type="region of interest" description="Disordered" evidence="19">
    <location>
        <begin position="1332"/>
        <end position="1363"/>
    </location>
</feature>
<dbReference type="Gene3D" id="3.40.1110.10">
    <property type="entry name" value="Calcium-transporting ATPase, cytoplasmic domain N"/>
    <property type="match status" value="1"/>
</dbReference>
<keyword evidence="5 18" id="KW-0812">Transmembrane</keyword>
<evidence type="ECO:0000256" key="5">
    <source>
        <dbReference type="ARBA" id="ARBA00022692"/>
    </source>
</evidence>
<dbReference type="InterPro" id="IPR059000">
    <property type="entry name" value="ATPase_P-type_domA"/>
</dbReference>
<dbReference type="InterPro" id="IPR023299">
    <property type="entry name" value="ATPase_P-typ_cyto_dom_N"/>
</dbReference>
<evidence type="ECO:0000256" key="2">
    <source>
        <dbReference type="ARBA" id="ARBA00008109"/>
    </source>
</evidence>
<dbReference type="GO" id="GO:0016887">
    <property type="term" value="F:ATP hydrolysis activity"/>
    <property type="evidence" value="ECO:0007669"/>
    <property type="project" value="InterPro"/>
</dbReference>
<evidence type="ECO:0000259" key="21">
    <source>
        <dbReference type="Pfam" id="PF16209"/>
    </source>
</evidence>
<feature type="active site" description="4-aspartylphosphate intermediate" evidence="15">
    <location>
        <position position="604"/>
    </location>
</feature>
<evidence type="ECO:0000256" key="18">
    <source>
        <dbReference type="RuleBase" id="RU362033"/>
    </source>
</evidence>
<feature type="binding site" evidence="16">
    <location>
        <position position="928"/>
    </location>
    <ligand>
        <name>ATP</name>
        <dbReference type="ChEBI" id="CHEBI:30616"/>
    </ligand>
</feature>
<dbReference type="FunFam" id="3.40.1110.10:FF:000087">
    <property type="entry name" value="Phospholipid-transporting ATPase"/>
    <property type="match status" value="1"/>
</dbReference>
<keyword evidence="9 17" id="KW-0460">Magnesium</keyword>
<dbReference type="InterPro" id="IPR044492">
    <property type="entry name" value="P_typ_ATPase_HD_dom"/>
</dbReference>
<dbReference type="PROSITE" id="PS00154">
    <property type="entry name" value="ATPASE_E1_E2"/>
    <property type="match status" value="1"/>
</dbReference>
<evidence type="ECO:0000256" key="4">
    <source>
        <dbReference type="ARBA" id="ARBA00022553"/>
    </source>
</evidence>
<feature type="transmembrane region" description="Helical" evidence="18">
    <location>
        <begin position="1182"/>
        <end position="1202"/>
    </location>
</feature>
<evidence type="ECO:0000256" key="14">
    <source>
        <dbReference type="ARBA" id="ARBA00049128"/>
    </source>
</evidence>
<keyword evidence="12 18" id="KW-0472">Membrane</keyword>
<dbReference type="SFLD" id="SFLDF00027">
    <property type="entry name" value="p-type_atpase"/>
    <property type="match status" value="1"/>
</dbReference>
<dbReference type="PANTHER" id="PTHR24092">
    <property type="entry name" value="PROBABLE PHOSPHOLIPID-TRANSPORTING ATPASE"/>
    <property type="match status" value="1"/>
</dbReference>
<feature type="binding site" evidence="16">
    <location>
        <position position="1016"/>
    </location>
    <ligand>
        <name>ATP</name>
        <dbReference type="ChEBI" id="CHEBI:30616"/>
    </ligand>
</feature>
<feature type="transmembrane region" description="Helical" evidence="18">
    <location>
        <begin position="1250"/>
        <end position="1270"/>
    </location>
</feature>
<evidence type="ECO:0000256" key="15">
    <source>
        <dbReference type="PIRSR" id="PIRSR606539-1"/>
    </source>
</evidence>
<dbReference type="OrthoDB" id="377733at2759"/>
<feature type="binding site" evidence="16">
    <location>
        <position position="927"/>
    </location>
    <ligand>
        <name>ATP</name>
        <dbReference type="ChEBI" id="CHEBI:30616"/>
    </ligand>
</feature>
<evidence type="ECO:0000259" key="20">
    <source>
        <dbReference type="Pfam" id="PF00122"/>
    </source>
</evidence>
<comment type="catalytic activity">
    <reaction evidence="13 18">
        <text>ATP + H2O + phospholipidSide 1 = ADP + phosphate + phospholipidSide 2.</text>
        <dbReference type="EC" id="7.6.2.1"/>
    </reaction>
</comment>
<evidence type="ECO:0000256" key="9">
    <source>
        <dbReference type="ARBA" id="ARBA00022842"/>
    </source>
</evidence>
<evidence type="ECO:0000256" key="10">
    <source>
        <dbReference type="ARBA" id="ARBA00022967"/>
    </source>
</evidence>
<gene>
    <name evidence="23" type="ORF">INT47_000342</name>
</gene>
<feature type="binding site" evidence="16">
    <location>
        <position position="929"/>
    </location>
    <ligand>
        <name>ATP</name>
        <dbReference type="ChEBI" id="CHEBI:30616"/>
    </ligand>
</feature>
<evidence type="ECO:0000259" key="22">
    <source>
        <dbReference type="Pfam" id="PF16212"/>
    </source>
</evidence>
<dbReference type="SUPFAM" id="SSF56784">
    <property type="entry name" value="HAD-like"/>
    <property type="match status" value="1"/>
</dbReference>
<feature type="binding site" evidence="16">
    <location>
        <position position="847"/>
    </location>
    <ligand>
        <name>ATP</name>
        <dbReference type="ChEBI" id="CHEBI:30616"/>
    </ligand>
</feature>
<dbReference type="NCBIfam" id="TIGR01652">
    <property type="entry name" value="ATPase-Plipid"/>
    <property type="match status" value="1"/>
</dbReference>
<keyword evidence="7 16" id="KW-0547">Nucleotide-binding</keyword>
<feature type="transmembrane region" description="Helical" evidence="18">
    <location>
        <begin position="1131"/>
        <end position="1152"/>
    </location>
</feature>
<dbReference type="InterPro" id="IPR036412">
    <property type="entry name" value="HAD-like_sf"/>
</dbReference>
<dbReference type="InterPro" id="IPR023214">
    <property type="entry name" value="HAD_sf"/>
</dbReference>
<comment type="subcellular location">
    <subcellularLocation>
        <location evidence="1">Endomembrane system</location>
        <topology evidence="1">Multi-pass membrane protein</topology>
    </subcellularLocation>
    <subcellularLocation>
        <location evidence="18">Membrane</location>
        <topology evidence="18">Multi-pass membrane protein</topology>
    </subcellularLocation>
</comment>
<evidence type="ECO:0000256" key="13">
    <source>
        <dbReference type="ARBA" id="ARBA00034036"/>
    </source>
</evidence>
<dbReference type="InterPro" id="IPR008250">
    <property type="entry name" value="ATPase_P-typ_transduc_dom_A_sf"/>
</dbReference>
<evidence type="ECO:0000256" key="6">
    <source>
        <dbReference type="ARBA" id="ARBA00022723"/>
    </source>
</evidence>
<dbReference type="InterPro" id="IPR001757">
    <property type="entry name" value="P_typ_ATPase"/>
</dbReference>
<evidence type="ECO:0000256" key="16">
    <source>
        <dbReference type="PIRSR" id="PIRSR606539-2"/>
    </source>
</evidence>
<proteinExistence type="inferred from homology"/>
<dbReference type="PANTHER" id="PTHR24092:SF180">
    <property type="entry name" value="PHOSPHOLIPID-TRANSPORTING ATPASE DNF1-RELATED"/>
    <property type="match status" value="1"/>
</dbReference>
<feature type="binding site" evidence="17">
    <location>
        <position position="604"/>
    </location>
    <ligand>
        <name>Mg(2+)</name>
        <dbReference type="ChEBI" id="CHEBI:18420"/>
    </ligand>
</feature>
<feature type="binding site" evidence="16">
    <location>
        <position position="1045"/>
    </location>
    <ligand>
        <name>ATP</name>
        <dbReference type="ChEBI" id="CHEBI:30616"/>
    </ligand>
</feature>
<feature type="domain" description="P-type ATPase N-terminal" evidence="21">
    <location>
        <begin position="59"/>
        <end position="116"/>
    </location>
</feature>
<dbReference type="SFLD" id="SFLDS00003">
    <property type="entry name" value="Haloacid_Dehalogenase"/>
    <property type="match status" value="1"/>
</dbReference>
<feature type="binding site" evidence="16">
    <location>
        <position position="605"/>
    </location>
    <ligand>
        <name>ATP</name>
        <dbReference type="ChEBI" id="CHEBI:30616"/>
    </ligand>
</feature>
<dbReference type="FunFam" id="3.40.50.1000:FF:000014">
    <property type="entry name" value="Phospholipid-transporting ATPase"/>
    <property type="match status" value="1"/>
</dbReference>
<dbReference type="CDD" id="cd02073">
    <property type="entry name" value="P-type_ATPase_APLT_Dnf-like"/>
    <property type="match status" value="1"/>
</dbReference>
<dbReference type="Pfam" id="PF16212">
    <property type="entry name" value="PhoLip_ATPase_C"/>
    <property type="match status" value="1"/>
</dbReference>
<keyword evidence="3" id="KW-0813">Transport</keyword>
<feature type="binding site" evidence="16">
    <location>
        <position position="1046"/>
    </location>
    <ligand>
        <name>ATP</name>
        <dbReference type="ChEBI" id="CHEBI:30616"/>
    </ligand>
</feature>
<comment type="catalytic activity">
    <reaction evidence="14">
        <text>a 1,2-diacyl-sn-glycero-3-phosphoethanolamine(out) + ATP + H2O = a 1,2-diacyl-sn-glycero-3-phosphoethanolamine(in) + ADP + phosphate + H(+)</text>
        <dbReference type="Rhea" id="RHEA:66132"/>
        <dbReference type="ChEBI" id="CHEBI:15377"/>
        <dbReference type="ChEBI" id="CHEBI:15378"/>
        <dbReference type="ChEBI" id="CHEBI:30616"/>
        <dbReference type="ChEBI" id="CHEBI:43474"/>
        <dbReference type="ChEBI" id="CHEBI:64612"/>
        <dbReference type="ChEBI" id="CHEBI:456216"/>
    </reaction>
    <physiologicalReaction direction="left-to-right" evidence="14">
        <dbReference type="Rhea" id="RHEA:66133"/>
    </physiologicalReaction>
</comment>
<organism evidence="23 24">
    <name type="scientific">Mucor saturninus</name>
    <dbReference type="NCBI Taxonomy" id="64648"/>
    <lineage>
        <taxon>Eukaryota</taxon>
        <taxon>Fungi</taxon>
        <taxon>Fungi incertae sedis</taxon>
        <taxon>Mucoromycota</taxon>
        <taxon>Mucoromycotina</taxon>
        <taxon>Mucoromycetes</taxon>
        <taxon>Mucorales</taxon>
        <taxon>Mucorineae</taxon>
        <taxon>Mucoraceae</taxon>
        <taxon>Mucor</taxon>
    </lineage>
</organism>
<keyword evidence="8 16" id="KW-0067">ATP-binding</keyword>
<feature type="domain" description="P-type ATPase C-terminal" evidence="22">
    <location>
        <begin position="1068"/>
        <end position="1314"/>
    </location>
</feature>
<dbReference type="SFLD" id="SFLDG00002">
    <property type="entry name" value="C1.7:_P-type_atpase_like"/>
    <property type="match status" value="1"/>
</dbReference>
<dbReference type="InterPro" id="IPR032631">
    <property type="entry name" value="P-type_ATPase_N"/>
</dbReference>
<dbReference type="EC" id="7.6.2.1" evidence="18"/>
<sequence length="1363" mass="154900">MSKQLRFKALFSKKAKQALEDAKVEREIQRTESTSSYMQKRRKIYVNMKLPSSEFDDNGRRIEQTYAHNRVRTAKYTPISFIPKNLFEQFRNVANLYFLFLVILQCIPLFGVVEPGVSAIPLICILIITAIKDGIEDLKRNQSDQRVNCAKTLTLSHWTNVNIPEEEKKGRFHFVNVFLGFFCMMAGVDNRFSHAYRMSLVKDKPSPRVNLNFDDDKSPLNEVEENNSIPEIVEAETPDFLAPPSSAKFYDKVRLRSDTIRSEISNIFTNKVKFYRPGSIPHSVLHRAPTPDVRRVSSVMPGALKCSDLPAGEPPAEHCKVWWQEVQWQDVNVGDYVMIRNDEDVPADIVILSTSEKDNLCYVETQNLDGETNLKVRQGLKATGELRSVHDCERACFYFESEPPHANIYQYNGVMRWDIEQPNAGGATSVSHQKTEAVTYNNLLLRGCVLRNTRWVIGIIVYTGDETKIMLNSGKTPSKRSKMAKATNPYVIANFCILAVLCIISSILASTNFYAPGSSRYFDFNIDGSSGSYLGFVTFWVTLILYQNIVPISLYISVEIVKTFAAYFIYADIDMYYEPTDTPCVPKTWNISDDLGQIEYIFSDKTGTLTQNVMEARKCTVGGVAYGIGKTETSMGADIRRGSVVSEKEMEAKNEAYLEKARQEMYRRQEELFTNKYLGDKPTFVDPKFFVDIGKEDKHATDMIHFFTTLALCHTVIADRPDKQNRHVIDYKAQSPDEAALVSSARDLGFVYLGREANTLTAEIMGKKKKYELMNVLEFNSTRKRMSVILKPEDSDRIVLLCKGADSVIYERLCSDFGDQEELRQSQTELHDVTLEHLEEFANEGLRTLCLAYRFISPQEYKKWNKRYQEASAAIYNREEKIEEVCEEIETDMLLMGGTAIEDRLQDGVPETIAELAQSGIKLWVLTGDKTETAINIGFSCNLITLDMELLLVRADNREDTLKSMEEALEKANTVEGDKKCALVIDGTTLKFALEPKNKGSLLGLGMRCASVICCRVSPKQKAEVVRLVKKGLKVMTLAIGDGANDVSMIQEANVGVGISGVEGRQAVMASDYAIAQFRFLQKLLLVHGRWSYLRTAEMIMGFFFKNIVWTFVLFWYQIFCQFNGSMMFDYALVALYNLIFTSLPIIFLGIWDQDVSSKVSQSYPEMYRMGLRNDKFKSWRFYLTVVDSIFQSAVCFFFPYMLLLEGGIEPNGRDQNGMYELGTIISGITVIVANFFVMLSLYSFTWIQVLCISLSILSYYVFVCVYAQFNTFIFAGHSAIFGTGSYWLVLILTVVTCYIPRTVAKHYLHQYRPYDNDIVREKELVLHDGRTQGNHHHRDSVTTKVNPEPPKKTGSSSSSPVL</sequence>
<evidence type="ECO:0000256" key="3">
    <source>
        <dbReference type="ARBA" id="ARBA00022448"/>
    </source>
</evidence>
<evidence type="ECO:0000256" key="8">
    <source>
        <dbReference type="ARBA" id="ARBA00022840"/>
    </source>
</evidence>
<dbReference type="SUPFAM" id="SSF81660">
    <property type="entry name" value="Metal cation-transporting ATPase, ATP-binding domain N"/>
    <property type="match status" value="1"/>
</dbReference>
<dbReference type="SUPFAM" id="SSF81653">
    <property type="entry name" value="Calcium ATPase, transduction domain A"/>
    <property type="match status" value="1"/>
</dbReference>
<accession>A0A8H7QX69</accession>
<feature type="transmembrane region" description="Helical" evidence="18">
    <location>
        <begin position="1276"/>
        <end position="1300"/>
    </location>
</feature>
<name>A0A8H7QX69_9FUNG</name>
<dbReference type="InterPro" id="IPR006539">
    <property type="entry name" value="P-type_ATPase_IV"/>
</dbReference>
<evidence type="ECO:0000313" key="23">
    <source>
        <dbReference type="EMBL" id="KAG2199992.1"/>
    </source>
</evidence>
<dbReference type="SUPFAM" id="SSF81665">
    <property type="entry name" value="Calcium ATPase, transmembrane domain M"/>
    <property type="match status" value="1"/>
</dbReference>
<dbReference type="FunFam" id="3.40.50.1000:FF:000001">
    <property type="entry name" value="Phospholipid-transporting ATPase IC"/>
    <property type="match status" value="1"/>
</dbReference>
<feature type="binding site" evidence="16">
    <location>
        <position position="604"/>
    </location>
    <ligand>
        <name>ATP</name>
        <dbReference type="ChEBI" id="CHEBI:30616"/>
    </ligand>
</feature>
<evidence type="ECO:0000256" key="19">
    <source>
        <dbReference type="SAM" id="MobiDB-lite"/>
    </source>
</evidence>
<comment type="caution">
    <text evidence="23">The sequence shown here is derived from an EMBL/GenBank/DDBJ whole genome shotgun (WGS) entry which is preliminary data.</text>
</comment>
<evidence type="ECO:0000256" key="12">
    <source>
        <dbReference type="ARBA" id="ARBA00023136"/>
    </source>
</evidence>
<feature type="binding site" evidence="17">
    <location>
        <position position="1046"/>
    </location>
    <ligand>
        <name>Mg(2+)</name>
        <dbReference type="ChEBI" id="CHEBI:18420"/>
    </ligand>
</feature>
<evidence type="ECO:0000313" key="24">
    <source>
        <dbReference type="Proteomes" id="UP000603453"/>
    </source>
</evidence>
<dbReference type="NCBIfam" id="TIGR01494">
    <property type="entry name" value="ATPase_P-type"/>
    <property type="match status" value="1"/>
</dbReference>
<dbReference type="PRINTS" id="PR00119">
    <property type="entry name" value="CATATPASE"/>
</dbReference>
<dbReference type="Proteomes" id="UP000603453">
    <property type="component" value="Unassembled WGS sequence"/>
</dbReference>
<feature type="transmembrane region" description="Helical" evidence="18">
    <location>
        <begin position="490"/>
        <end position="513"/>
    </location>
</feature>
<feature type="binding site" evidence="16">
    <location>
        <position position="606"/>
    </location>
    <ligand>
        <name>ATP</name>
        <dbReference type="ChEBI" id="CHEBI:30616"/>
    </ligand>
</feature>
<evidence type="ECO:0000256" key="17">
    <source>
        <dbReference type="PIRSR" id="PIRSR606539-3"/>
    </source>
</evidence>
<feature type="binding site" evidence="16">
    <location>
        <position position="779"/>
    </location>
    <ligand>
        <name>ATP</name>
        <dbReference type="ChEBI" id="CHEBI:30616"/>
    </ligand>
</feature>
<dbReference type="GO" id="GO:0005524">
    <property type="term" value="F:ATP binding"/>
    <property type="evidence" value="ECO:0007669"/>
    <property type="project" value="UniProtKB-UniRule"/>
</dbReference>
<dbReference type="Gene3D" id="2.70.150.10">
    <property type="entry name" value="Calcium-transporting ATPase, cytoplasmic transduction domain A"/>
    <property type="match status" value="1"/>
</dbReference>
<dbReference type="GO" id="GO:0045332">
    <property type="term" value="P:phospholipid translocation"/>
    <property type="evidence" value="ECO:0007669"/>
    <property type="project" value="TreeGrafter"/>
</dbReference>
<feature type="binding site" evidence="17">
    <location>
        <position position="606"/>
    </location>
    <ligand>
        <name>Mg(2+)</name>
        <dbReference type="ChEBI" id="CHEBI:18420"/>
    </ligand>
</feature>
<dbReference type="InterPro" id="IPR023298">
    <property type="entry name" value="ATPase_P-typ_TM_dom_sf"/>
</dbReference>
<feature type="transmembrane region" description="Helical" evidence="18">
    <location>
        <begin position="1100"/>
        <end position="1119"/>
    </location>
</feature>
<dbReference type="GO" id="GO:0005886">
    <property type="term" value="C:plasma membrane"/>
    <property type="evidence" value="ECO:0007669"/>
    <property type="project" value="TreeGrafter"/>
</dbReference>
<dbReference type="GO" id="GO:0140326">
    <property type="term" value="F:ATPase-coupled intramembrane lipid transporter activity"/>
    <property type="evidence" value="ECO:0007669"/>
    <property type="project" value="UniProtKB-EC"/>
</dbReference>
<dbReference type="Gene3D" id="3.40.50.1000">
    <property type="entry name" value="HAD superfamily/HAD-like"/>
    <property type="match status" value="1"/>
</dbReference>
<feature type="binding site" evidence="17">
    <location>
        <position position="1042"/>
    </location>
    <ligand>
        <name>Mg(2+)</name>
        <dbReference type="ChEBI" id="CHEBI:18420"/>
    </ligand>
</feature>
<feature type="binding site" evidence="16">
    <location>
        <position position="1022"/>
    </location>
    <ligand>
        <name>ATP</name>
        <dbReference type="ChEBI" id="CHEBI:30616"/>
    </ligand>
</feature>
<keyword evidence="10 18" id="KW-1278">Translocase</keyword>
<comment type="cofactor">
    <cofactor evidence="17">
        <name>Mg(2+)</name>
        <dbReference type="ChEBI" id="CHEBI:18420"/>
    </cofactor>
</comment>
<dbReference type="Pfam" id="PF16209">
    <property type="entry name" value="PhoLip_ATPase_N"/>
    <property type="match status" value="1"/>
</dbReference>
<reference evidence="23" key="1">
    <citation type="submission" date="2020-12" db="EMBL/GenBank/DDBJ databases">
        <title>Metabolic potential, ecology and presence of endohyphal bacteria is reflected in genomic diversity of Mucoromycotina.</title>
        <authorList>
            <person name="Muszewska A."/>
            <person name="Okrasinska A."/>
            <person name="Steczkiewicz K."/>
            <person name="Drgas O."/>
            <person name="Orlowska M."/>
            <person name="Perlinska-Lenart U."/>
            <person name="Aleksandrzak-Piekarczyk T."/>
            <person name="Szatraj K."/>
            <person name="Zielenkiewicz U."/>
            <person name="Pilsyk S."/>
            <person name="Malc E."/>
            <person name="Mieczkowski P."/>
            <person name="Kruszewska J.S."/>
            <person name="Biernat P."/>
            <person name="Pawlowska J."/>
        </authorList>
    </citation>
    <scope>NUCLEOTIDE SEQUENCE</scope>
    <source>
        <strain evidence="23">WA0000017839</strain>
    </source>
</reference>
<keyword evidence="6 17" id="KW-0479">Metal-binding</keyword>
<feature type="transmembrane region" description="Helical" evidence="18">
    <location>
        <begin position="533"/>
        <end position="556"/>
    </location>
</feature>
<feature type="transmembrane region" description="Helical" evidence="18">
    <location>
        <begin position="94"/>
        <end position="113"/>
    </location>
</feature>
<dbReference type="Pfam" id="PF13246">
    <property type="entry name" value="Cation_ATPase"/>
    <property type="match status" value="1"/>
</dbReference>
<dbReference type="InterPro" id="IPR018303">
    <property type="entry name" value="ATPase_P-typ_P_site"/>
</dbReference>
<evidence type="ECO:0000256" key="1">
    <source>
        <dbReference type="ARBA" id="ARBA00004127"/>
    </source>
</evidence>
<dbReference type="GO" id="GO:0000287">
    <property type="term" value="F:magnesium ion binding"/>
    <property type="evidence" value="ECO:0007669"/>
    <property type="project" value="UniProtKB-UniRule"/>
</dbReference>
<evidence type="ECO:0000256" key="7">
    <source>
        <dbReference type="ARBA" id="ARBA00022741"/>
    </source>
</evidence>
<feature type="binding site" evidence="16">
    <location>
        <position position="738"/>
    </location>
    <ligand>
        <name>ATP</name>
        <dbReference type="ChEBI" id="CHEBI:30616"/>
    </ligand>
</feature>
<comment type="similarity">
    <text evidence="2 18">Belongs to the cation transport ATPase (P-type) (TC 3.A.3) family. Type IV subfamily.</text>
</comment>
<dbReference type="GO" id="GO:0012505">
    <property type="term" value="C:endomembrane system"/>
    <property type="evidence" value="ECO:0007669"/>
    <property type="project" value="UniProtKB-SubCell"/>
</dbReference>
<keyword evidence="11 18" id="KW-1133">Transmembrane helix</keyword>
<protein>
    <recommendedName>
        <fullName evidence="18">Phospholipid-transporting ATPase</fullName>
        <ecNumber evidence="18">7.6.2.1</ecNumber>
    </recommendedName>
</protein>
<keyword evidence="24" id="KW-1185">Reference proteome</keyword>
<feature type="binding site" evidence="16">
    <location>
        <position position="803"/>
    </location>
    <ligand>
        <name>ATP</name>
        <dbReference type="ChEBI" id="CHEBI:30616"/>
    </ligand>
</feature>
<evidence type="ECO:0000256" key="11">
    <source>
        <dbReference type="ARBA" id="ARBA00022989"/>
    </source>
</evidence>
<feature type="domain" description="P-type ATPase A" evidence="20">
    <location>
        <begin position="323"/>
        <end position="373"/>
    </location>
</feature>